<evidence type="ECO:0000313" key="2">
    <source>
        <dbReference type="Proteomes" id="UP000030321"/>
    </source>
</evidence>
<dbReference type="AlphaFoldDB" id="A0A0A1VYB6"/>
<organism evidence="1 2">
    <name type="scientific">Microcystis aeruginosa NIES-44</name>
    <dbReference type="NCBI Taxonomy" id="449439"/>
    <lineage>
        <taxon>Bacteria</taxon>
        <taxon>Bacillati</taxon>
        <taxon>Cyanobacteriota</taxon>
        <taxon>Cyanophyceae</taxon>
        <taxon>Oscillatoriophycideae</taxon>
        <taxon>Chroococcales</taxon>
        <taxon>Microcystaceae</taxon>
        <taxon>Microcystis</taxon>
    </lineage>
</organism>
<sequence>MVALRRNGSCKHSDADDSGCLQLLMPSTVEFPFSEDEALPKTWV</sequence>
<dbReference type="EMBL" id="BBPA01000059">
    <property type="protein sequence ID" value="GAL94574.1"/>
    <property type="molecule type" value="Genomic_DNA"/>
</dbReference>
<accession>A0A0A1VYB6</accession>
<evidence type="ECO:0000313" key="1">
    <source>
        <dbReference type="EMBL" id="GAL94574.1"/>
    </source>
</evidence>
<reference evidence="2" key="1">
    <citation type="journal article" date="2015" name="Genome">
        <title>Whole Genome Sequence of the Non-Microcystin-Producing Microcystis aeruginosa Strain NIES-44.</title>
        <authorList>
            <person name="Okano K."/>
            <person name="Miyata N."/>
            <person name="Ozaki Y."/>
        </authorList>
    </citation>
    <scope>NUCLEOTIDE SEQUENCE [LARGE SCALE GENOMIC DNA]</scope>
    <source>
        <strain evidence="2">NIES-44</strain>
    </source>
</reference>
<dbReference type="Proteomes" id="UP000030321">
    <property type="component" value="Unassembled WGS sequence"/>
</dbReference>
<name>A0A0A1VYB6_MICAE</name>
<protein>
    <submittedName>
        <fullName evidence="1">Uncharacterized protein</fullName>
    </submittedName>
</protein>
<gene>
    <name evidence="1" type="ORF">N44_03154</name>
</gene>
<comment type="caution">
    <text evidence="1">The sequence shown here is derived from an EMBL/GenBank/DDBJ whole genome shotgun (WGS) entry which is preliminary data.</text>
</comment>
<proteinExistence type="predicted"/>